<dbReference type="AlphaFoldDB" id="A0A8E2DN06"/>
<evidence type="ECO:0000313" key="1">
    <source>
        <dbReference type="EMBL" id="OCH91824.1"/>
    </source>
</evidence>
<protein>
    <submittedName>
        <fullName evidence="1">Uncharacterized protein</fullName>
    </submittedName>
</protein>
<dbReference type="EMBL" id="KV722379">
    <property type="protein sequence ID" value="OCH91824.1"/>
    <property type="molecule type" value="Genomic_DNA"/>
</dbReference>
<proteinExistence type="predicted"/>
<accession>A0A8E2DN06</accession>
<name>A0A8E2DN06_9APHY</name>
<gene>
    <name evidence="1" type="ORF">OBBRIDRAFT_506766</name>
</gene>
<keyword evidence="2" id="KW-1185">Reference proteome</keyword>
<organism evidence="1 2">
    <name type="scientific">Obba rivulosa</name>
    <dbReference type="NCBI Taxonomy" id="1052685"/>
    <lineage>
        <taxon>Eukaryota</taxon>
        <taxon>Fungi</taxon>
        <taxon>Dikarya</taxon>
        <taxon>Basidiomycota</taxon>
        <taxon>Agaricomycotina</taxon>
        <taxon>Agaricomycetes</taxon>
        <taxon>Polyporales</taxon>
        <taxon>Gelatoporiaceae</taxon>
        <taxon>Obba</taxon>
    </lineage>
</organism>
<dbReference type="Proteomes" id="UP000250043">
    <property type="component" value="Unassembled WGS sequence"/>
</dbReference>
<sequence length="108" mass="12158">MAPGDGLTLEVLVGSKTRQMIHSTVIDALQRTEDGELGCTPKAIPASTMPSIWERLYEPEKSRELGEHLERDMCDLVQDALVACAKNFDRLRNDEKIPSDTLLYQLDR</sequence>
<evidence type="ECO:0000313" key="2">
    <source>
        <dbReference type="Proteomes" id="UP000250043"/>
    </source>
</evidence>
<reference evidence="1 2" key="1">
    <citation type="submission" date="2016-07" db="EMBL/GenBank/DDBJ databases">
        <title>Draft genome of the white-rot fungus Obba rivulosa 3A-2.</title>
        <authorList>
            <consortium name="DOE Joint Genome Institute"/>
            <person name="Miettinen O."/>
            <person name="Riley R."/>
            <person name="Acob R."/>
            <person name="Barry K."/>
            <person name="Cullen D."/>
            <person name="De Vries R."/>
            <person name="Hainaut M."/>
            <person name="Hatakka A."/>
            <person name="Henrissat B."/>
            <person name="Hilden K."/>
            <person name="Kuo R."/>
            <person name="Labutti K."/>
            <person name="Lipzen A."/>
            <person name="Makela M.R."/>
            <person name="Sandor L."/>
            <person name="Spatafora J.W."/>
            <person name="Grigoriev I.V."/>
            <person name="Hibbett D.S."/>
        </authorList>
    </citation>
    <scope>NUCLEOTIDE SEQUENCE [LARGE SCALE GENOMIC DNA]</scope>
    <source>
        <strain evidence="1 2">3A-2</strain>
    </source>
</reference>